<evidence type="ECO:0000313" key="3">
    <source>
        <dbReference type="EMBL" id="MQY05780.1"/>
    </source>
</evidence>
<dbReference type="Proteomes" id="UP000487268">
    <property type="component" value="Unassembled WGS sequence"/>
</dbReference>
<keyword evidence="4" id="KW-1185">Reference proteome</keyword>
<keyword evidence="1" id="KW-1133">Transmembrane helix</keyword>
<dbReference type="AlphaFoldDB" id="A0A7K0BX68"/>
<dbReference type="EMBL" id="WEGH01000002">
    <property type="protein sequence ID" value="MQY05780.1"/>
    <property type="molecule type" value="Genomic_DNA"/>
</dbReference>
<accession>A0A7K0BX68</accession>
<name>A0A7K0BX68_9ACTN</name>
<gene>
    <name evidence="3" type="ORF">ACRB68_38570</name>
</gene>
<sequence length="86" mass="8169">MKRTGPGLGILAAAACAACCALPVLTAAGVLSGGTAVLLADGLPLAAALAAVAAFAWAAYRKRRGCGGSCAGTEDVSGCKCSATRA</sequence>
<keyword evidence="2" id="KW-0732">Signal</keyword>
<proteinExistence type="predicted"/>
<comment type="caution">
    <text evidence="3">The sequence shown here is derived from an EMBL/GenBank/DDBJ whole genome shotgun (WGS) entry which is preliminary data.</text>
</comment>
<protein>
    <recommendedName>
        <fullName evidence="5">Mercuric ion transport protein</fullName>
    </recommendedName>
</protein>
<organism evidence="3 4">
    <name type="scientific">Actinomadura macrotermitis</name>
    <dbReference type="NCBI Taxonomy" id="2585200"/>
    <lineage>
        <taxon>Bacteria</taxon>
        <taxon>Bacillati</taxon>
        <taxon>Actinomycetota</taxon>
        <taxon>Actinomycetes</taxon>
        <taxon>Streptosporangiales</taxon>
        <taxon>Thermomonosporaceae</taxon>
        <taxon>Actinomadura</taxon>
    </lineage>
</organism>
<evidence type="ECO:0000256" key="1">
    <source>
        <dbReference type="SAM" id="Phobius"/>
    </source>
</evidence>
<evidence type="ECO:0008006" key="5">
    <source>
        <dbReference type="Google" id="ProtNLM"/>
    </source>
</evidence>
<dbReference type="PROSITE" id="PS51257">
    <property type="entry name" value="PROKAR_LIPOPROTEIN"/>
    <property type="match status" value="1"/>
</dbReference>
<feature type="signal peptide" evidence="2">
    <location>
        <begin position="1"/>
        <end position="26"/>
    </location>
</feature>
<dbReference type="RefSeq" id="WP_153534033.1">
    <property type="nucleotide sequence ID" value="NZ_WEGH01000002.1"/>
</dbReference>
<feature type="transmembrane region" description="Helical" evidence="1">
    <location>
        <begin position="43"/>
        <end position="60"/>
    </location>
</feature>
<keyword evidence="1" id="KW-0472">Membrane</keyword>
<keyword evidence="1" id="KW-0812">Transmembrane</keyword>
<reference evidence="3 4" key="1">
    <citation type="submission" date="2019-10" db="EMBL/GenBank/DDBJ databases">
        <title>Actinomadura rubteroloni sp. nov. and Actinomadura macrotermitis sp. nov., isolated from the gut of fungus growing-termite Macrotermes natalensis.</title>
        <authorList>
            <person name="Benndorf R."/>
            <person name="Martin K."/>
            <person name="Kuefner M."/>
            <person name="De Beer W."/>
            <person name="Kaster A.-K."/>
            <person name="Vollmers J."/>
            <person name="Poulsen M."/>
            <person name="Beemelmanns C."/>
        </authorList>
    </citation>
    <scope>NUCLEOTIDE SEQUENCE [LARGE SCALE GENOMIC DNA]</scope>
    <source>
        <strain evidence="3 4">RB68</strain>
    </source>
</reference>
<feature type="chain" id="PRO_5039203903" description="Mercuric ion transport protein" evidence="2">
    <location>
        <begin position="27"/>
        <end position="86"/>
    </location>
</feature>
<evidence type="ECO:0000256" key="2">
    <source>
        <dbReference type="SAM" id="SignalP"/>
    </source>
</evidence>
<evidence type="ECO:0000313" key="4">
    <source>
        <dbReference type="Proteomes" id="UP000487268"/>
    </source>
</evidence>